<protein>
    <submittedName>
        <fullName evidence="1">Midasin</fullName>
    </submittedName>
</protein>
<evidence type="ECO:0000313" key="2">
    <source>
        <dbReference type="Proteomes" id="UP001060215"/>
    </source>
</evidence>
<accession>A0ACC0FHY2</accession>
<dbReference type="EMBL" id="CM045771">
    <property type="protein sequence ID" value="KAI7987556.1"/>
    <property type="molecule type" value="Genomic_DNA"/>
</dbReference>
<reference evidence="1 2" key="1">
    <citation type="journal article" date="2022" name="Plant J.">
        <title>Chromosome-level genome of Camellia lanceoleosa provides a valuable resource for understanding genome evolution and self-incompatibility.</title>
        <authorList>
            <person name="Gong W."/>
            <person name="Xiao S."/>
            <person name="Wang L."/>
            <person name="Liao Z."/>
            <person name="Chang Y."/>
            <person name="Mo W."/>
            <person name="Hu G."/>
            <person name="Li W."/>
            <person name="Zhao G."/>
            <person name="Zhu H."/>
            <person name="Hu X."/>
            <person name="Ji K."/>
            <person name="Xiang X."/>
            <person name="Song Q."/>
            <person name="Yuan D."/>
            <person name="Jin S."/>
            <person name="Zhang L."/>
        </authorList>
    </citation>
    <scope>NUCLEOTIDE SEQUENCE [LARGE SCALE GENOMIC DNA]</scope>
    <source>
        <strain evidence="1">SQ_2022a</strain>
    </source>
</reference>
<name>A0ACC0FHY2_9ERIC</name>
<comment type="caution">
    <text evidence="1">The sequence shown here is derived from an EMBL/GenBank/DDBJ whole genome shotgun (WGS) entry which is preliminary data.</text>
</comment>
<sequence>MRFPRGFASDAVSVRIDCGLAKFPSCDIDFPMDTKAMDMNLLESLVTSTRDVNSDKMVSDLQLKASIHHNILLHVAHSIVEAQLMDNASFVLLDKTFDEFASLWMNIKVEVKTKEDHEARQFKFKPRAFKIENIMEIDISTLGGSLENEILSEWQNCFTMKKFLKR</sequence>
<organism evidence="1 2">
    <name type="scientific">Camellia lanceoleosa</name>
    <dbReference type="NCBI Taxonomy" id="1840588"/>
    <lineage>
        <taxon>Eukaryota</taxon>
        <taxon>Viridiplantae</taxon>
        <taxon>Streptophyta</taxon>
        <taxon>Embryophyta</taxon>
        <taxon>Tracheophyta</taxon>
        <taxon>Spermatophyta</taxon>
        <taxon>Magnoliopsida</taxon>
        <taxon>eudicotyledons</taxon>
        <taxon>Gunneridae</taxon>
        <taxon>Pentapetalae</taxon>
        <taxon>asterids</taxon>
        <taxon>Ericales</taxon>
        <taxon>Theaceae</taxon>
        <taxon>Camellia</taxon>
    </lineage>
</organism>
<dbReference type="Proteomes" id="UP001060215">
    <property type="component" value="Chromosome 14"/>
</dbReference>
<evidence type="ECO:0000313" key="1">
    <source>
        <dbReference type="EMBL" id="KAI7987556.1"/>
    </source>
</evidence>
<gene>
    <name evidence="1" type="ORF">LOK49_LG13G00181</name>
</gene>
<proteinExistence type="predicted"/>
<keyword evidence="2" id="KW-1185">Reference proteome</keyword>